<dbReference type="PANTHER" id="PTHR33165">
    <property type="entry name" value="F-BOX DOMAIN CONTAINING PROTEIN-LIKE-RELATED"/>
    <property type="match status" value="1"/>
</dbReference>
<name>M8BQS1_AEGTA</name>
<evidence type="ECO:0000313" key="2">
    <source>
        <dbReference type="EnsemblPlants" id="EMT27345"/>
    </source>
</evidence>
<protein>
    <recommendedName>
        <fullName evidence="1">KIB1-4 beta-propeller domain-containing protein</fullName>
    </recommendedName>
</protein>
<dbReference type="AlphaFoldDB" id="M8BQS1"/>
<dbReference type="PANTHER" id="PTHR33165:SF35">
    <property type="entry name" value="DUF295 DOMAIN-CONTAINING PROTEIN"/>
    <property type="match status" value="1"/>
</dbReference>
<dbReference type="InterPro" id="IPR005174">
    <property type="entry name" value="KIB1-4_b-propeller"/>
</dbReference>
<evidence type="ECO:0000259" key="1">
    <source>
        <dbReference type="Pfam" id="PF03478"/>
    </source>
</evidence>
<feature type="domain" description="KIB1-4 beta-propeller" evidence="1">
    <location>
        <begin position="117"/>
        <end position="353"/>
    </location>
</feature>
<proteinExistence type="predicted"/>
<sequence>MADWSSLPCDLVRRVADCHLTTNDVDCYVDMRAVCHNWRSAIAEPCPLGTGADLPFHRRLFLRLFTAEKSRKTAASTQAPTSSFALGSGFPLIIKFSLGIDFQLKFFFIILHQSINDMFGGLVVLVDTKRPHAAVVVNPMTGSFLRYPKIMGCSTSTSPRKFPQIKAAVGGADTSLVLWHQNCQFNGDTVWSADPTRGSFRFMDDPGPGPLRSTNLASMAAHEGHVYMITSAANVYEIVWDDFFTYQQRIVQRLDEFVSRFGYGPSEYHNNFLVHSDGELILVRRPRLRQQTMEVFRVDADRGALEPVNKIASNHALFLGERCIAVNASRLPSIDSNCIYYGTKDIHSMHDGLQKHEGIYRYDLADGSEERISGLLVPESESYLARPFSLAQVLVTYCAILPHVEAQAVCSHASQSSCVPFLPTG</sequence>
<accession>M8BQS1</accession>
<dbReference type="Pfam" id="PF03478">
    <property type="entry name" value="Beta-prop_KIB1-4"/>
    <property type="match status" value="1"/>
</dbReference>
<dbReference type="ExpressionAtlas" id="M8BQS1">
    <property type="expression patterns" value="baseline"/>
</dbReference>
<organism evidence="2">
    <name type="scientific">Aegilops tauschii</name>
    <name type="common">Tausch's goatgrass</name>
    <name type="synonym">Aegilops squarrosa</name>
    <dbReference type="NCBI Taxonomy" id="37682"/>
    <lineage>
        <taxon>Eukaryota</taxon>
        <taxon>Viridiplantae</taxon>
        <taxon>Streptophyta</taxon>
        <taxon>Embryophyta</taxon>
        <taxon>Tracheophyta</taxon>
        <taxon>Spermatophyta</taxon>
        <taxon>Magnoliopsida</taxon>
        <taxon>Liliopsida</taxon>
        <taxon>Poales</taxon>
        <taxon>Poaceae</taxon>
        <taxon>BOP clade</taxon>
        <taxon>Pooideae</taxon>
        <taxon>Triticodae</taxon>
        <taxon>Triticeae</taxon>
        <taxon>Triticinae</taxon>
        <taxon>Aegilops</taxon>
    </lineage>
</organism>
<dbReference type="EnsemblPlants" id="EMT27345">
    <property type="protein sequence ID" value="EMT27345"/>
    <property type="gene ID" value="F775_18280"/>
</dbReference>
<reference evidence="2" key="1">
    <citation type="submission" date="2015-06" db="UniProtKB">
        <authorList>
            <consortium name="EnsemblPlants"/>
        </authorList>
    </citation>
    <scope>IDENTIFICATION</scope>
</reference>